<dbReference type="EMBL" id="SSTE01011296">
    <property type="protein sequence ID" value="KAA0051236.1"/>
    <property type="molecule type" value="Genomic_DNA"/>
</dbReference>
<reference evidence="1 2" key="1">
    <citation type="submission" date="2019-08" db="EMBL/GenBank/DDBJ databases">
        <title>Draft genome sequences of two oriental melons (Cucumis melo L. var makuwa).</title>
        <authorList>
            <person name="Kwon S.-Y."/>
        </authorList>
    </citation>
    <scope>NUCLEOTIDE SEQUENCE [LARGE SCALE GENOMIC DNA]</scope>
    <source>
        <strain evidence="2">cv. SW 3</strain>
        <tissue evidence="1">Leaf</tissue>
    </source>
</reference>
<organism evidence="1 2">
    <name type="scientific">Cucumis melo var. makuwa</name>
    <name type="common">Oriental melon</name>
    <dbReference type="NCBI Taxonomy" id="1194695"/>
    <lineage>
        <taxon>Eukaryota</taxon>
        <taxon>Viridiplantae</taxon>
        <taxon>Streptophyta</taxon>
        <taxon>Embryophyta</taxon>
        <taxon>Tracheophyta</taxon>
        <taxon>Spermatophyta</taxon>
        <taxon>Magnoliopsida</taxon>
        <taxon>eudicotyledons</taxon>
        <taxon>Gunneridae</taxon>
        <taxon>Pentapetalae</taxon>
        <taxon>rosids</taxon>
        <taxon>fabids</taxon>
        <taxon>Cucurbitales</taxon>
        <taxon>Cucurbitaceae</taxon>
        <taxon>Benincaseae</taxon>
        <taxon>Cucumis</taxon>
    </lineage>
</organism>
<comment type="caution">
    <text evidence="1">The sequence shown here is derived from an EMBL/GenBank/DDBJ whole genome shotgun (WGS) entry which is preliminary data.</text>
</comment>
<dbReference type="Proteomes" id="UP000321393">
    <property type="component" value="Unassembled WGS sequence"/>
</dbReference>
<name>A0A5A7UAK7_CUCMM</name>
<protein>
    <submittedName>
        <fullName evidence="1">Flocculation protein FLO11-like</fullName>
    </submittedName>
</protein>
<dbReference type="AlphaFoldDB" id="A0A5A7UAK7"/>
<gene>
    <name evidence="1" type="ORF">E6C27_scaffold1250G00450</name>
</gene>
<accession>A0A5A7UAK7</accession>
<sequence>MPRCPLVKGQRVITTKANRCKLLSNVPTVSLDGVSFHSEESVHNGNIVRCWSLFYSKLIQKLIVNLSTESNDPSFADFHQGAHAPDLPSEFCPAPGASTSSFTDIPIPSAGLLLLAFITSWVLQVLIEELRVLISVVRDLSTR</sequence>
<evidence type="ECO:0000313" key="2">
    <source>
        <dbReference type="Proteomes" id="UP000321393"/>
    </source>
</evidence>
<proteinExistence type="predicted"/>
<evidence type="ECO:0000313" key="1">
    <source>
        <dbReference type="EMBL" id="KAA0051236.1"/>
    </source>
</evidence>